<protein>
    <submittedName>
        <fullName evidence="1">Uncharacterized protein</fullName>
    </submittedName>
</protein>
<dbReference type="AlphaFoldDB" id="A0A371DGZ8"/>
<keyword evidence="2" id="KW-1185">Reference proteome</keyword>
<sequence>MVQETYTRRVQRVLSELVKDNKGSIHYKSFMLEVRSVKLRSSVDGTSAFRRGLRDALMVEMDAGRLSINTSQVPAVILLTPVGKTFYGSLVLPPLRHAQRKPAVHTGLSRRAKALAEYQGIYAILQPVRDTVAARLLTSAEEFSVTKIPGMIESFLETEDALRSQNIHLTERVNELNWESDCIESGLW</sequence>
<organism evidence="1 2">
    <name type="scientific">Lentinus brumalis</name>
    <dbReference type="NCBI Taxonomy" id="2498619"/>
    <lineage>
        <taxon>Eukaryota</taxon>
        <taxon>Fungi</taxon>
        <taxon>Dikarya</taxon>
        <taxon>Basidiomycota</taxon>
        <taxon>Agaricomycotina</taxon>
        <taxon>Agaricomycetes</taxon>
        <taxon>Polyporales</taxon>
        <taxon>Polyporaceae</taxon>
        <taxon>Lentinus</taxon>
    </lineage>
</organism>
<evidence type="ECO:0000313" key="1">
    <source>
        <dbReference type="EMBL" id="RDX51812.1"/>
    </source>
</evidence>
<proteinExistence type="predicted"/>
<dbReference type="Proteomes" id="UP000256964">
    <property type="component" value="Unassembled WGS sequence"/>
</dbReference>
<name>A0A371DGZ8_9APHY</name>
<reference evidence="1 2" key="1">
    <citation type="journal article" date="2018" name="Biotechnol. Biofuels">
        <title>Integrative visual omics of the white-rot fungus Polyporus brumalis exposes the biotechnological potential of its oxidative enzymes for delignifying raw plant biomass.</title>
        <authorList>
            <person name="Miyauchi S."/>
            <person name="Rancon A."/>
            <person name="Drula E."/>
            <person name="Hage H."/>
            <person name="Chaduli D."/>
            <person name="Favel A."/>
            <person name="Grisel S."/>
            <person name="Henrissat B."/>
            <person name="Herpoel-Gimbert I."/>
            <person name="Ruiz-Duenas F.J."/>
            <person name="Chevret D."/>
            <person name="Hainaut M."/>
            <person name="Lin J."/>
            <person name="Wang M."/>
            <person name="Pangilinan J."/>
            <person name="Lipzen A."/>
            <person name="Lesage-Meessen L."/>
            <person name="Navarro D."/>
            <person name="Riley R."/>
            <person name="Grigoriev I.V."/>
            <person name="Zhou S."/>
            <person name="Raouche S."/>
            <person name="Rosso M.N."/>
        </authorList>
    </citation>
    <scope>NUCLEOTIDE SEQUENCE [LARGE SCALE GENOMIC DNA]</scope>
    <source>
        <strain evidence="1 2">BRFM 1820</strain>
    </source>
</reference>
<gene>
    <name evidence="1" type="ORF">OH76DRAFT_1481319</name>
</gene>
<accession>A0A371DGZ8</accession>
<dbReference type="EMBL" id="KZ857393">
    <property type="protein sequence ID" value="RDX51812.1"/>
    <property type="molecule type" value="Genomic_DNA"/>
</dbReference>
<evidence type="ECO:0000313" key="2">
    <source>
        <dbReference type="Proteomes" id="UP000256964"/>
    </source>
</evidence>